<evidence type="ECO:0000256" key="5">
    <source>
        <dbReference type="ARBA" id="ARBA00022630"/>
    </source>
</evidence>
<dbReference type="InterPro" id="IPR037069">
    <property type="entry name" value="AcylCoA_DH/ox_N_sf"/>
</dbReference>
<sequence>MDIYKHEHNLFRKSFRKFLQEEIVPFHDKWEEIGAVPKEIWHKLGRYGFLCPWVEEKYGGFSTGFEYSAIIIEELGKAAVDIAIPLHSDVVTPYISKYGTEEQKQKWLPKCVSGEVTLSIGITEPNTGSDVSSITTYAKKDGDTYIINGQKVYISNGLNSGATVLACKTSLNEEKPHKGISLIIVEEGIDGFTKGKSMKKLGRKASEVCELFFNDCRVPVHNLLGNEGEGFTYLMENLKQERLVQTIRSQAESEEILNLTLDYTRNRRAFGKNISSFQHNQFKLVELATEIELGRTFVDKILIDYLEGHEDEKQIAMAKWWITEMANRVAYHCLQLHGGIGYMEEYPLARRFRNARMDTIAAGTTEIMKVIISKKLNL</sequence>
<keyword evidence="4" id="KW-0101">Branched-chain amino acid catabolism</keyword>
<feature type="domain" description="Acyl-CoA dehydrogenase/oxidase C-terminal" evidence="9">
    <location>
        <begin position="228"/>
        <end position="376"/>
    </location>
</feature>
<dbReference type="PANTHER" id="PTHR43884:SF12">
    <property type="entry name" value="ISOVALERYL-COA DEHYDROGENASE, MITOCHONDRIAL-RELATED"/>
    <property type="match status" value="1"/>
</dbReference>
<dbReference type="RefSeq" id="WP_153726848.1">
    <property type="nucleotide sequence ID" value="NZ_WJNH01000001.1"/>
</dbReference>
<evidence type="ECO:0000256" key="1">
    <source>
        <dbReference type="ARBA" id="ARBA00001974"/>
    </source>
</evidence>
<dbReference type="InterPro" id="IPR013786">
    <property type="entry name" value="AcylCoA_DH/ox_N"/>
</dbReference>
<dbReference type="Pfam" id="PF02771">
    <property type="entry name" value="Acyl-CoA_dh_N"/>
    <property type="match status" value="1"/>
</dbReference>
<accession>A0A6G1X1K5</accession>
<evidence type="ECO:0000313" key="12">
    <source>
        <dbReference type="EMBL" id="MRG84877.1"/>
    </source>
</evidence>
<proteinExistence type="inferred from homology"/>
<keyword evidence="7 8" id="KW-0560">Oxidoreductase</keyword>
<dbReference type="Gene3D" id="2.40.110.10">
    <property type="entry name" value="Butyryl-CoA Dehydrogenase, subunit A, domain 2"/>
    <property type="match status" value="1"/>
</dbReference>
<dbReference type="InterPro" id="IPR006091">
    <property type="entry name" value="Acyl-CoA_Oxase/DH_mid-dom"/>
</dbReference>
<dbReference type="InterPro" id="IPR009100">
    <property type="entry name" value="AcylCoA_DH/oxidase_NM_dom_sf"/>
</dbReference>
<comment type="cofactor">
    <cofactor evidence="1 8">
        <name>FAD</name>
        <dbReference type="ChEBI" id="CHEBI:57692"/>
    </cofactor>
</comment>
<dbReference type="OrthoDB" id="9802447at2"/>
<evidence type="ECO:0000313" key="13">
    <source>
        <dbReference type="Proteomes" id="UP000480185"/>
    </source>
</evidence>
<dbReference type="EMBL" id="WJNH01000001">
    <property type="protein sequence ID" value="MRG84877.1"/>
    <property type="molecule type" value="Genomic_DNA"/>
</dbReference>
<evidence type="ECO:0000256" key="6">
    <source>
        <dbReference type="ARBA" id="ARBA00022827"/>
    </source>
</evidence>
<dbReference type="PROSITE" id="PS00073">
    <property type="entry name" value="ACYL_COA_DH_2"/>
    <property type="match status" value="1"/>
</dbReference>
<evidence type="ECO:0000256" key="7">
    <source>
        <dbReference type="ARBA" id="ARBA00023002"/>
    </source>
</evidence>
<dbReference type="AlphaFoldDB" id="A0A6G1X1K5"/>
<dbReference type="FunFam" id="1.10.540.10:FF:000009">
    <property type="entry name" value="Probable acyl-CoA dehydrogenase"/>
    <property type="match status" value="1"/>
</dbReference>
<dbReference type="SUPFAM" id="SSF47203">
    <property type="entry name" value="Acyl-CoA dehydrogenase C-terminal domain-like"/>
    <property type="match status" value="1"/>
</dbReference>
<evidence type="ECO:0000259" key="9">
    <source>
        <dbReference type="Pfam" id="PF00441"/>
    </source>
</evidence>
<dbReference type="InterPro" id="IPR036250">
    <property type="entry name" value="AcylCo_DH-like_C"/>
</dbReference>
<keyword evidence="6 8" id="KW-0274">FAD</keyword>
<reference evidence="12 13" key="1">
    <citation type="submission" date="2019-11" db="EMBL/GenBank/DDBJ databases">
        <authorList>
            <person name="Li J."/>
        </authorList>
    </citation>
    <scope>NUCLEOTIDE SEQUENCE [LARGE SCALE GENOMIC DNA]</scope>
    <source>
        <strain evidence="12 13">J4</strain>
    </source>
</reference>
<dbReference type="Pfam" id="PF00441">
    <property type="entry name" value="Acyl-CoA_dh_1"/>
    <property type="match status" value="1"/>
</dbReference>
<dbReference type="InterPro" id="IPR046373">
    <property type="entry name" value="Acyl-CoA_Oxase/DH_mid-dom_sf"/>
</dbReference>
<keyword evidence="13" id="KW-1185">Reference proteome</keyword>
<evidence type="ECO:0000259" key="11">
    <source>
        <dbReference type="Pfam" id="PF02771"/>
    </source>
</evidence>
<name>A0A6G1X1K5_9BACI</name>
<protein>
    <submittedName>
        <fullName evidence="12">Acyl-CoA dehydrogenase</fullName>
    </submittedName>
</protein>
<dbReference type="GO" id="GO:0009083">
    <property type="term" value="P:branched-chain amino acid catabolic process"/>
    <property type="evidence" value="ECO:0007669"/>
    <property type="project" value="UniProtKB-KW"/>
</dbReference>
<dbReference type="GO" id="GO:0003995">
    <property type="term" value="F:acyl-CoA dehydrogenase activity"/>
    <property type="evidence" value="ECO:0007669"/>
    <property type="project" value="InterPro"/>
</dbReference>
<evidence type="ECO:0000256" key="2">
    <source>
        <dbReference type="ARBA" id="ARBA00005109"/>
    </source>
</evidence>
<dbReference type="Gene3D" id="1.10.540.10">
    <property type="entry name" value="Acyl-CoA dehydrogenase/oxidase, N-terminal domain"/>
    <property type="match status" value="1"/>
</dbReference>
<comment type="similarity">
    <text evidence="3 8">Belongs to the acyl-CoA dehydrogenase family.</text>
</comment>
<feature type="domain" description="Acyl-CoA oxidase/dehydrogenase middle" evidence="10">
    <location>
        <begin position="120"/>
        <end position="216"/>
    </location>
</feature>
<dbReference type="SUPFAM" id="SSF56645">
    <property type="entry name" value="Acyl-CoA dehydrogenase NM domain-like"/>
    <property type="match status" value="1"/>
</dbReference>
<dbReference type="Proteomes" id="UP000480185">
    <property type="component" value="Unassembled WGS sequence"/>
</dbReference>
<feature type="domain" description="Acyl-CoA dehydrogenase/oxidase N-terminal" evidence="11">
    <location>
        <begin position="6"/>
        <end position="115"/>
    </location>
</feature>
<dbReference type="GO" id="GO:0050660">
    <property type="term" value="F:flavin adenine dinucleotide binding"/>
    <property type="evidence" value="ECO:0007669"/>
    <property type="project" value="InterPro"/>
</dbReference>
<dbReference type="Pfam" id="PF02770">
    <property type="entry name" value="Acyl-CoA_dh_M"/>
    <property type="match status" value="1"/>
</dbReference>
<evidence type="ECO:0000256" key="4">
    <source>
        <dbReference type="ARBA" id="ARBA00022456"/>
    </source>
</evidence>
<gene>
    <name evidence="12" type="ORF">GH754_00890</name>
</gene>
<dbReference type="FunFam" id="1.20.140.10:FF:000001">
    <property type="entry name" value="Acyl-CoA dehydrogenase"/>
    <property type="match status" value="1"/>
</dbReference>
<evidence type="ECO:0000256" key="8">
    <source>
        <dbReference type="RuleBase" id="RU362125"/>
    </source>
</evidence>
<organism evidence="12 13">
    <name type="scientific">Salinibacillus xinjiangensis</name>
    <dbReference type="NCBI Taxonomy" id="1229268"/>
    <lineage>
        <taxon>Bacteria</taxon>
        <taxon>Bacillati</taxon>
        <taxon>Bacillota</taxon>
        <taxon>Bacilli</taxon>
        <taxon>Bacillales</taxon>
        <taxon>Bacillaceae</taxon>
        <taxon>Salinibacillus</taxon>
    </lineage>
</organism>
<dbReference type="FunFam" id="2.40.110.10:FF:000001">
    <property type="entry name" value="Acyl-CoA dehydrogenase, mitochondrial"/>
    <property type="match status" value="1"/>
</dbReference>
<dbReference type="InterPro" id="IPR009075">
    <property type="entry name" value="AcylCo_DH/oxidase_C"/>
</dbReference>
<keyword evidence="5 8" id="KW-0285">Flavoprotein</keyword>
<dbReference type="InterPro" id="IPR006089">
    <property type="entry name" value="Acyl-CoA_DH_CS"/>
</dbReference>
<dbReference type="PANTHER" id="PTHR43884">
    <property type="entry name" value="ACYL-COA DEHYDROGENASE"/>
    <property type="match status" value="1"/>
</dbReference>
<dbReference type="Gene3D" id="1.20.140.10">
    <property type="entry name" value="Butyryl-CoA Dehydrogenase, subunit A, domain 3"/>
    <property type="match status" value="1"/>
</dbReference>
<evidence type="ECO:0000259" key="10">
    <source>
        <dbReference type="Pfam" id="PF02770"/>
    </source>
</evidence>
<comment type="caution">
    <text evidence="12">The sequence shown here is derived from an EMBL/GenBank/DDBJ whole genome shotgun (WGS) entry which is preliminary data.</text>
</comment>
<evidence type="ECO:0000256" key="3">
    <source>
        <dbReference type="ARBA" id="ARBA00009347"/>
    </source>
</evidence>
<comment type="pathway">
    <text evidence="2">Amino-acid degradation; L-valine degradation.</text>
</comment>